<dbReference type="Proteomes" id="UP000828390">
    <property type="component" value="Unassembled WGS sequence"/>
</dbReference>
<evidence type="ECO:0000256" key="1">
    <source>
        <dbReference type="SAM" id="MobiDB-lite"/>
    </source>
</evidence>
<accession>A0A9D4CPL9</accession>
<sequence length="102" mass="11472">MKDNSSTLQGRTYSMEVSSSYSAGSRPGIYKLKKASLDATMIFSIAELYQNITSCVSCKGLMSEDFQIKQGTRQLNRTSPILYLTFIKDLIKELMKSAYVFC</sequence>
<protein>
    <recommendedName>
        <fullName evidence="4">Reverse transcriptase</fullName>
    </recommendedName>
</protein>
<proteinExistence type="predicted"/>
<feature type="compositionally biased region" description="Polar residues" evidence="1">
    <location>
        <begin position="1"/>
        <end position="23"/>
    </location>
</feature>
<reference evidence="2" key="2">
    <citation type="submission" date="2020-11" db="EMBL/GenBank/DDBJ databases">
        <authorList>
            <person name="McCartney M.A."/>
            <person name="Auch B."/>
            <person name="Kono T."/>
            <person name="Mallez S."/>
            <person name="Becker A."/>
            <person name="Gohl D.M."/>
            <person name="Silverstein K.A.T."/>
            <person name="Koren S."/>
            <person name="Bechman K.B."/>
            <person name="Herman A."/>
            <person name="Abrahante J.E."/>
            <person name="Garbe J."/>
        </authorList>
    </citation>
    <scope>NUCLEOTIDE SEQUENCE</scope>
    <source>
        <strain evidence="2">Duluth1</strain>
        <tissue evidence="2">Whole animal</tissue>
    </source>
</reference>
<organism evidence="2 3">
    <name type="scientific">Dreissena polymorpha</name>
    <name type="common">Zebra mussel</name>
    <name type="synonym">Mytilus polymorpha</name>
    <dbReference type="NCBI Taxonomy" id="45954"/>
    <lineage>
        <taxon>Eukaryota</taxon>
        <taxon>Metazoa</taxon>
        <taxon>Spiralia</taxon>
        <taxon>Lophotrochozoa</taxon>
        <taxon>Mollusca</taxon>
        <taxon>Bivalvia</taxon>
        <taxon>Autobranchia</taxon>
        <taxon>Heteroconchia</taxon>
        <taxon>Euheterodonta</taxon>
        <taxon>Imparidentia</taxon>
        <taxon>Neoheterodontei</taxon>
        <taxon>Myida</taxon>
        <taxon>Dreissenoidea</taxon>
        <taxon>Dreissenidae</taxon>
        <taxon>Dreissena</taxon>
    </lineage>
</organism>
<reference evidence="2" key="1">
    <citation type="journal article" date="2019" name="bioRxiv">
        <title>The Genome of the Zebra Mussel, Dreissena polymorpha: A Resource for Invasive Species Research.</title>
        <authorList>
            <person name="McCartney M.A."/>
            <person name="Auch B."/>
            <person name="Kono T."/>
            <person name="Mallez S."/>
            <person name="Zhang Y."/>
            <person name="Obille A."/>
            <person name="Becker A."/>
            <person name="Abrahante J.E."/>
            <person name="Garbe J."/>
            <person name="Badalamenti J.P."/>
            <person name="Herman A."/>
            <person name="Mangelson H."/>
            <person name="Liachko I."/>
            <person name="Sullivan S."/>
            <person name="Sone E.D."/>
            <person name="Koren S."/>
            <person name="Silverstein K.A.T."/>
            <person name="Beckman K.B."/>
            <person name="Gohl D.M."/>
        </authorList>
    </citation>
    <scope>NUCLEOTIDE SEQUENCE</scope>
    <source>
        <strain evidence="2">Duluth1</strain>
        <tissue evidence="2">Whole animal</tissue>
    </source>
</reference>
<dbReference type="AlphaFoldDB" id="A0A9D4CPL9"/>
<comment type="caution">
    <text evidence="2">The sequence shown here is derived from an EMBL/GenBank/DDBJ whole genome shotgun (WGS) entry which is preliminary data.</text>
</comment>
<gene>
    <name evidence="2" type="ORF">DPMN_053857</name>
</gene>
<feature type="region of interest" description="Disordered" evidence="1">
    <location>
        <begin position="1"/>
        <end position="25"/>
    </location>
</feature>
<evidence type="ECO:0008006" key="4">
    <source>
        <dbReference type="Google" id="ProtNLM"/>
    </source>
</evidence>
<name>A0A9D4CPL9_DREPO</name>
<dbReference type="EMBL" id="JAIWYP010000012">
    <property type="protein sequence ID" value="KAH3727911.1"/>
    <property type="molecule type" value="Genomic_DNA"/>
</dbReference>
<evidence type="ECO:0000313" key="2">
    <source>
        <dbReference type="EMBL" id="KAH3727911.1"/>
    </source>
</evidence>
<evidence type="ECO:0000313" key="3">
    <source>
        <dbReference type="Proteomes" id="UP000828390"/>
    </source>
</evidence>
<keyword evidence="3" id="KW-1185">Reference proteome</keyword>